<evidence type="ECO:0000313" key="3">
    <source>
        <dbReference type="Proteomes" id="UP000250235"/>
    </source>
</evidence>
<gene>
    <name evidence="2" type="ORF">F511_10638</name>
</gene>
<dbReference type="EMBL" id="KQ995736">
    <property type="protein sequence ID" value="KZV45948.1"/>
    <property type="molecule type" value="Genomic_DNA"/>
</dbReference>
<keyword evidence="1" id="KW-0732">Signal</keyword>
<evidence type="ECO:0000256" key="1">
    <source>
        <dbReference type="SAM" id="SignalP"/>
    </source>
</evidence>
<dbReference type="AlphaFoldDB" id="A0A2Z7CGB4"/>
<evidence type="ECO:0000313" key="2">
    <source>
        <dbReference type="EMBL" id="KZV45948.1"/>
    </source>
</evidence>
<reference evidence="2 3" key="1">
    <citation type="journal article" date="2015" name="Proc. Natl. Acad. Sci. U.S.A.">
        <title>The resurrection genome of Boea hygrometrica: A blueprint for survival of dehydration.</title>
        <authorList>
            <person name="Xiao L."/>
            <person name="Yang G."/>
            <person name="Zhang L."/>
            <person name="Yang X."/>
            <person name="Zhao S."/>
            <person name="Ji Z."/>
            <person name="Zhou Q."/>
            <person name="Hu M."/>
            <person name="Wang Y."/>
            <person name="Chen M."/>
            <person name="Xu Y."/>
            <person name="Jin H."/>
            <person name="Xiao X."/>
            <person name="Hu G."/>
            <person name="Bao F."/>
            <person name="Hu Y."/>
            <person name="Wan P."/>
            <person name="Li L."/>
            <person name="Deng X."/>
            <person name="Kuang T."/>
            <person name="Xiang C."/>
            <person name="Zhu J.K."/>
            <person name="Oliver M.J."/>
            <person name="He Y."/>
        </authorList>
    </citation>
    <scope>NUCLEOTIDE SEQUENCE [LARGE SCALE GENOMIC DNA]</scope>
    <source>
        <strain evidence="3">cv. XS01</strain>
    </source>
</reference>
<feature type="signal peptide" evidence="1">
    <location>
        <begin position="1"/>
        <end position="17"/>
    </location>
</feature>
<organism evidence="2 3">
    <name type="scientific">Dorcoceras hygrometricum</name>
    <dbReference type="NCBI Taxonomy" id="472368"/>
    <lineage>
        <taxon>Eukaryota</taxon>
        <taxon>Viridiplantae</taxon>
        <taxon>Streptophyta</taxon>
        <taxon>Embryophyta</taxon>
        <taxon>Tracheophyta</taxon>
        <taxon>Spermatophyta</taxon>
        <taxon>Magnoliopsida</taxon>
        <taxon>eudicotyledons</taxon>
        <taxon>Gunneridae</taxon>
        <taxon>Pentapetalae</taxon>
        <taxon>asterids</taxon>
        <taxon>lamiids</taxon>
        <taxon>Lamiales</taxon>
        <taxon>Gesneriaceae</taxon>
        <taxon>Didymocarpoideae</taxon>
        <taxon>Trichosporeae</taxon>
        <taxon>Loxocarpinae</taxon>
        <taxon>Dorcoceras</taxon>
    </lineage>
</organism>
<protein>
    <recommendedName>
        <fullName evidence="4">Secreted protein</fullName>
    </recommendedName>
</protein>
<keyword evidence="3" id="KW-1185">Reference proteome</keyword>
<evidence type="ECO:0008006" key="4">
    <source>
        <dbReference type="Google" id="ProtNLM"/>
    </source>
</evidence>
<dbReference type="Proteomes" id="UP000250235">
    <property type="component" value="Unassembled WGS sequence"/>
</dbReference>
<name>A0A2Z7CGB4_9LAMI</name>
<accession>A0A2Z7CGB4</accession>
<feature type="chain" id="PRO_5016237921" description="Secreted protein" evidence="1">
    <location>
        <begin position="18"/>
        <end position="67"/>
    </location>
</feature>
<proteinExistence type="predicted"/>
<sequence>MPPASMWPIGPFACVLSVGQLLLVCTHGPNQFLNYDSKATKSNPQFFARFSLKIPRISFSNPSTDYR</sequence>